<evidence type="ECO:0000256" key="4">
    <source>
        <dbReference type="ARBA" id="ARBA00023136"/>
    </source>
</evidence>
<dbReference type="STRING" id="1121365.GCA_000375365_02114"/>
<dbReference type="GO" id="GO:0140359">
    <property type="term" value="F:ABC-type transporter activity"/>
    <property type="evidence" value="ECO:0007669"/>
    <property type="project" value="InterPro"/>
</dbReference>
<feature type="transmembrane region" description="Helical" evidence="5">
    <location>
        <begin position="167"/>
        <end position="190"/>
    </location>
</feature>
<gene>
    <name evidence="7" type="ORF">CXB45_06200</name>
</gene>
<dbReference type="EMBL" id="PJAF01000015">
    <property type="protein sequence ID" value="PKF68596.1"/>
    <property type="molecule type" value="Genomic_DNA"/>
</dbReference>
<evidence type="ECO:0000256" key="1">
    <source>
        <dbReference type="ARBA" id="ARBA00004141"/>
    </source>
</evidence>
<keyword evidence="2 5" id="KW-0812">Transmembrane</keyword>
<evidence type="ECO:0000313" key="8">
    <source>
        <dbReference type="Proteomes" id="UP000233249"/>
    </source>
</evidence>
<dbReference type="PANTHER" id="PTHR43471:SF3">
    <property type="entry name" value="ABC TRANSPORTER PERMEASE PROTEIN NATB"/>
    <property type="match status" value="1"/>
</dbReference>
<feature type="transmembrane region" description="Helical" evidence="5">
    <location>
        <begin position="25"/>
        <end position="47"/>
    </location>
</feature>
<dbReference type="InterPro" id="IPR013525">
    <property type="entry name" value="ABC2_TM"/>
</dbReference>
<reference evidence="7 8" key="1">
    <citation type="submission" date="2017-12" db="EMBL/GenBank/DDBJ databases">
        <title>Corynebacterium mastitidis 16-1433 Genome.</title>
        <authorList>
            <person name="Gulvik C.A."/>
        </authorList>
    </citation>
    <scope>NUCLEOTIDE SEQUENCE [LARGE SCALE GENOMIC DNA]</scope>
    <source>
        <strain evidence="7 8">16-1433</strain>
    </source>
</reference>
<name>A0A2N0X7A8_9CORY</name>
<comment type="caution">
    <text evidence="7">The sequence shown here is derived from an EMBL/GenBank/DDBJ whole genome shotgun (WGS) entry which is preliminary data.</text>
</comment>
<dbReference type="GO" id="GO:0016020">
    <property type="term" value="C:membrane"/>
    <property type="evidence" value="ECO:0007669"/>
    <property type="project" value="UniProtKB-SubCell"/>
</dbReference>
<evidence type="ECO:0000259" key="6">
    <source>
        <dbReference type="Pfam" id="PF12698"/>
    </source>
</evidence>
<protein>
    <submittedName>
        <fullName evidence="7">ABC transporter permease</fullName>
    </submittedName>
</protein>
<evidence type="ECO:0000256" key="5">
    <source>
        <dbReference type="SAM" id="Phobius"/>
    </source>
</evidence>
<feature type="transmembrane region" description="Helical" evidence="5">
    <location>
        <begin position="255"/>
        <end position="276"/>
    </location>
</feature>
<keyword evidence="3 5" id="KW-1133">Transmembrane helix</keyword>
<dbReference type="RefSeq" id="WP_101173675.1">
    <property type="nucleotide sequence ID" value="NZ_JAKRKB010000015.1"/>
</dbReference>
<accession>A0A2N0X7A8</accession>
<dbReference type="Pfam" id="PF12698">
    <property type="entry name" value="ABC2_membrane_3"/>
    <property type="match status" value="1"/>
</dbReference>
<comment type="subcellular location">
    <subcellularLocation>
        <location evidence="1">Membrane</location>
        <topology evidence="1">Multi-pass membrane protein</topology>
    </subcellularLocation>
</comment>
<sequence length="388" mass="40877">MSYSRATIIRTVAAQEIRTAARNKAIIFSLVIIMVGLVGACGLFSWLSNRDATTPRLALVGMTAPEFRELSGAQGVEVSAAPNREEALGMVEGEADAALIYSQGAWELLADGTPDATIAAAAEAAAQAEAHRQALNALDVSPEAYAQALTAAEVAHTNIGTDKDFSAIVSTVIGLAVVCYFIMLFAGNIGGRVTEEKSSRVIEIILASARPLDFLAGKLVGNLAVGLLSTLAVSAVGVASLLLTGLADDLHFRFSLVPLFAVTYLLGMLFFGSLWAAAGSLVSRTEDLAATQSPLLGLVFATFYAPFIGMDATDSTLMHVLSWVPPFSLSLAPTQYAAEEMGLLQLTASYAILALSVVAVLWLAARIYRRSILRNGHKGTWLAAIRGR</sequence>
<feature type="transmembrane region" description="Helical" evidence="5">
    <location>
        <begin position="288"/>
        <end position="308"/>
    </location>
</feature>
<organism evidence="7 8">
    <name type="scientific">Corynebacterium mastitidis</name>
    <dbReference type="NCBI Taxonomy" id="161890"/>
    <lineage>
        <taxon>Bacteria</taxon>
        <taxon>Bacillati</taxon>
        <taxon>Actinomycetota</taxon>
        <taxon>Actinomycetes</taxon>
        <taxon>Mycobacteriales</taxon>
        <taxon>Corynebacteriaceae</taxon>
        <taxon>Corynebacterium</taxon>
    </lineage>
</organism>
<evidence type="ECO:0000256" key="3">
    <source>
        <dbReference type="ARBA" id="ARBA00022989"/>
    </source>
</evidence>
<feature type="transmembrane region" description="Helical" evidence="5">
    <location>
        <begin position="219"/>
        <end position="243"/>
    </location>
</feature>
<dbReference type="PANTHER" id="PTHR43471">
    <property type="entry name" value="ABC TRANSPORTER PERMEASE"/>
    <property type="match status" value="1"/>
</dbReference>
<proteinExistence type="predicted"/>
<dbReference type="Proteomes" id="UP000233249">
    <property type="component" value="Unassembled WGS sequence"/>
</dbReference>
<evidence type="ECO:0000256" key="2">
    <source>
        <dbReference type="ARBA" id="ARBA00022692"/>
    </source>
</evidence>
<dbReference type="AlphaFoldDB" id="A0A2N0X7A8"/>
<keyword evidence="4 5" id="KW-0472">Membrane</keyword>
<feature type="domain" description="ABC-2 type transporter transmembrane" evidence="6">
    <location>
        <begin position="25"/>
        <end position="365"/>
    </location>
</feature>
<feature type="transmembrane region" description="Helical" evidence="5">
    <location>
        <begin position="348"/>
        <end position="368"/>
    </location>
</feature>
<dbReference type="OrthoDB" id="3268959at2"/>
<evidence type="ECO:0000313" key="7">
    <source>
        <dbReference type="EMBL" id="PKF68596.1"/>
    </source>
</evidence>